<organism evidence="5 6">
    <name type="scientific">Halocaridina rubra</name>
    <name type="common">Hawaiian red shrimp</name>
    <dbReference type="NCBI Taxonomy" id="373956"/>
    <lineage>
        <taxon>Eukaryota</taxon>
        <taxon>Metazoa</taxon>
        <taxon>Ecdysozoa</taxon>
        <taxon>Arthropoda</taxon>
        <taxon>Crustacea</taxon>
        <taxon>Multicrustacea</taxon>
        <taxon>Malacostraca</taxon>
        <taxon>Eumalacostraca</taxon>
        <taxon>Eucarida</taxon>
        <taxon>Decapoda</taxon>
        <taxon>Pleocyemata</taxon>
        <taxon>Caridea</taxon>
        <taxon>Atyoidea</taxon>
        <taxon>Atyidae</taxon>
        <taxon>Halocaridina</taxon>
    </lineage>
</organism>
<dbReference type="Proteomes" id="UP001381693">
    <property type="component" value="Unassembled WGS sequence"/>
</dbReference>
<keyword evidence="6" id="KW-1185">Reference proteome</keyword>
<dbReference type="GO" id="GO:0032259">
    <property type="term" value="P:methylation"/>
    <property type="evidence" value="ECO:0007669"/>
    <property type="project" value="UniProtKB-KW"/>
</dbReference>
<feature type="domain" description="Methyltransferase type 11" evidence="4">
    <location>
        <begin position="14"/>
        <end position="94"/>
    </location>
</feature>
<evidence type="ECO:0000313" key="6">
    <source>
        <dbReference type="Proteomes" id="UP001381693"/>
    </source>
</evidence>
<dbReference type="Gene3D" id="3.40.50.150">
    <property type="entry name" value="Vaccinia Virus protein VP39"/>
    <property type="match status" value="1"/>
</dbReference>
<dbReference type="Pfam" id="PF08241">
    <property type="entry name" value="Methyltransf_11"/>
    <property type="match status" value="1"/>
</dbReference>
<dbReference type="CDD" id="cd02440">
    <property type="entry name" value="AdoMet_MTases"/>
    <property type="match status" value="1"/>
</dbReference>
<comment type="similarity">
    <text evidence="1">Belongs to the methyltransferase superfamily.</text>
</comment>
<dbReference type="InterPro" id="IPR029063">
    <property type="entry name" value="SAM-dependent_MTases_sf"/>
</dbReference>
<dbReference type="PANTHER" id="PTHR44942">
    <property type="entry name" value="METHYLTRANSF_11 DOMAIN-CONTAINING PROTEIN"/>
    <property type="match status" value="1"/>
</dbReference>
<protein>
    <recommendedName>
        <fullName evidence="4">Methyltransferase type 11 domain-containing protein</fullName>
    </recommendedName>
</protein>
<comment type="caution">
    <text evidence="5">The sequence shown here is derived from an EMBL/GenBank/DDBJ whole genome shotgun (WGS) entry which is preliminary data.</text>
</comment>
<dbReference type="SUPFAM" id="SSF53335">
    <property type="entry name" value="S-adenosyl-L-methionine-dependent methyltransferases"/>
    <property type="match status" value="1"/>
</dbReference>
<gene>
    <name evidence="5" type="ORF">SK128_003824</name>
</gene>
<dbReference type="PANTHER" id="PTHR44942:SF4">
    <property type="entry name" value="METHYLTRANSFERASE TYPE 11 DOMAIN-CONTAINING PROTEIN"/>
    <property type="match status" value="1"/>
</dbReference>
<evidence type="ECO:0000259" key="4">
    <source>
        <dbReference type="Pfam" id="PF08241"/>
    </source>
</evidence>
<dbReference type="EMBL" id="JAXCGZ010015119">
    <property type="protein sequence ID" value="KAK7071204.1"/>
    <property type="molecule type" value="Genomic_DNA"/>
</dbReference>
<dbReference type="InterPro" id="IPR051052">
    <property type="entry name" value="Diverse_substrate_MTase"/>
</dbReference>
<keyword evidence="2" id="KW-0489">Methyltransferase</keyword>
<dbReference type="GO" id="GO:0008757">
    <property type="term" value="F:S-adenosylmethionine-dependent methyltransferase activity"/>
    <property type="evidence" value="ECO:0007669"/>
    <property type="project" value="InterPro"/>
</dbReference>
<dbReference type="AlphaFoldDB" id="A0AAN8X1G5"/>
<evidence type="ECO:0000313" key="5">
    <source>
        <dbReference type="EMBL" id="KAK7071204.1"/>
    </source>
</evidence>
<keyword evidence="3" id="KW-0808">Transferase</keyword>
<evidence type="ECO:0000256" key="2">
    <source>
        <dbReference type="ARBA" id="ARBA00022603"/>
    </source>
</evidence>
<evidence type="ECO:0000256" key="3">
    <source>
        <dbReference type="ARBA" id="ARBA00022679"/>
    </source>
</evidence>
<accession>A0AAN8X1G5</accession>
<proteinExistence type="inferred from homology"/>
<reference evidence="5 6" key="1">
    <citation type="submission" date="2023-11" db="EMBL/GenBank/DDBJ databases">
        <title>Halocaridina rubra genome assembly.</title>
        <authorList>
            <person name="Smith C."/>
        </authorList>
    </citation>
    <scope>NUCLEOTIDE SEQUENCE [LARGE SCALE GENOMIC DNA]</scope>
    <source>
        <strain evidence="5">EP-1</strain>
        <tissue evidence="5">Whole</tissue>
    </source>
</reference>
<dbReference type="InterPro" id="IPR013216">
    <property type="entry name" value="Methyltransf_11"/>
</dbReference>
<sequence length="149" mass="17420">MRGCWVWFWADHRQYSDHFESVIGVDFTPAQLELARSRNPFANVTFKEGVAESLPVSDGSVDLVTSSMAVHWFNIPKFYAEVDRVLKPGGVLACYSYHVCAPLYKGKNLYSEFYEFWENLNRYWPKKYDPLKTEYTTIPSCYPEDLHLK</sequence>
<evidence type="ECO:0000256" key="1">
    <source>
        <dbReference type="ARBA" id="ARBA00008361"/>
    </source>
</evidence>
<name>A0AAN8X1G5_HALRR</name>